<proteinExistence type="predicted"/>
<protein>
    <recommendedName>
        <fullName evidence="4">Lipocalin-like domain-containing protein</fullName>
    </recommendedName>
</protein>
<evidence type="ECO:0000313" key="2">
    <source>
        <dbReference type="EMBL" id="GGH35388.1"/>
    </source>
</evidence>
<evidence type="ECO:0008006" key="4">
    <source>
        <dbReference type="Google" id="ProtNLM"/>
    </source>
</evidence>
<feature type="chain" id="PRO_5045553243" description="Lipocalin-like domain-containing protein" evidence="1">
    <location>
        <begin position="23"/>
        <end position="146"/>
    </location>
</feature>
<keyword evidence="3" id="KW-1185">Reference proteome</keyword>
<evidence type="ECO:0000256" key="1">
    <source>
        <dbReference type="SAM" id="SignalP"/>
    </source>
</evidence>
<reference evidence="3" key="1">
    <citation type="journal article" date="2019" name="Int. J. Syst. Evol. Microbiol.">
        <title>The Global Catalogue of Microorganisms (GCM) 10K type strain sequencing project: providing services to taxonomists for standard genome sequencing and annotation.</title>
        <authorList>
            <consortium name="The Broad Institute Genomics Platform"/>
            <consortium name="The Broad Institute Genome Sequencing Center for Infectious Disease"/>
            <person name="Wu L."/>
            <person name="Ma J."/>
        </authorList>
    </citation>
    <scope>NUCLEOTIDE SEQUENCE [LARGE SCALE GENOMIC DNA]</scope>
    <source>
        <strain evidence="3">CGMCC 1.15288</strain>
    </source>
</reference>
<evidence type="ECO:0000313" key="3">
    <source>
        <dbReference type="Proteomes" id="UP000600214"/>
    </source>
</evidence>
<dbReference type="PROSITE" id="PS51257">
    <property type="entry name" value="PROKAR_LIPOPROTEIN"/>
    <property type="match status" value="1"/>
</dbReference>
<dbReference type="RefSeq" id="WP_188932884.1">
    <property type="nucleotide sequence ID" value="NZ_BMIA01000002.1"/>
</dbReference>
<sequence length="146" mass="16403">MKTKLATAFALLSLISCSKNEADPDLTQEFVGTWKTDIQKSSHEIVSSTYDFKRISNNLLRIEVAQKFESVQGDFDDYADRYVLDSARVSEDRFVKVKSSRILANGQTVSYDATGQINDDTLTVKIIVDYDNIGNNIPTTIKLTRP</sequence>
<feature type="signal peptide" evidence="1">
    <location>
        <begin position="1"/>
        <end position="22"/>
    </location>
</feature>
<gene>
    <name evidence="2" type="ORF">GCM10007423_26980</name>
</gene>
<name>A0ABQ1YSU9_9BACT</name>
<dbReference type="Proteomes" id="UP000600214">
    <property type="component" value="Unassembled WGS sequence"/>
</dbReference>
<accession>A0ABQ1YSU9</accession>
<comment type="caution">
    <text evidence="2">The sequence shown here is derived from an EMBL/GenBank/DDBJ whole genome shotgun (WGS) entry which is preliminary data.</text>
</comment>
<keyword evidence="1" id="KW-0732">Signal</keyword>
<dbReference type="EMBL" id="BMIA01000002">
    <property type="protein sequence ID" value="GGH35388.1"/>
    <property type="molecule type" value="Genomic_DNA"/>
</dbReference>
<organism evidence="2 3">
    <name type="scientific">Dyadobacter endophyticus</name>
    <dbReference type="NCBI Taxonomy" id="1749036"/>
    <lineage>
        <taxon>Bacteria</taxon>
        <taxon>Pseudomonadati</taxon>
        <taxon>Bacteroidota</taxon>
        <taxon>Cytophagia</taxon>
        <taxon>Cytophagales</taxon>
        <taxon>Spirosomataceae</taxon>
        <taxon>Dyadobacter</taxon>
    </lineage>
</organism>